<comment type="caution">
    <text evidence="1">The sequence shown here is derived from an EMBL/GenBank/DDBJ whole genome shotgun (WGS) entry which is preliminary data.</text>
</comment>
<dbReference type="EMBL" id="JAVFWL010000006">
    <property type="protein sequence ID" value="KAK6764573.1"/>
    <property type="molecule type" value="Genomic_DNA"/>
</dbReference>
<gene>
    <name evidence="1" type="primary">Necator_chrX.g24937</name>
    <name evidence="1" type="ORF">RB195_024772</name>
</gene>
<dbReference type="Proteomes" id="UP001303046">
    <property type="component" value="Unassembled WGS sequence"/>
</dbReference>
<protein>
    <submittedName>
        <fullName evidence="1">Uncharacterized protein</fullName>
    </submittedName>
</protein>
<name>A0ABR1EPK9_NECAM</name>
<organism evidence="1 2">
    <name type="scientific">Necator americanus</name>
    <name type="common">Human hookworm</name>
    <dbReference type="NCBI Taxonomy" id="51031"/>
    <lineage>
        <taxon>Eukaryota</taxon>
        <taxon>Metazoa</taxon>
        <taxon>Ecdysozoa</taxon>
        <taxon>Nematoda</taxon>
        <taxon>Chromadorea</taxon>
        <taxon>Rhabditida</taxon>
        <taxon>Rhabditina</taxon>
        <taxon>Rhabditomorpha</taxon>
        <taxon>Strongyloidea</taxon>
        <taxon>Ancylostomatidae</taxon>
        <taxon>Bunostominae</taxon>
        <taxon>Necator</taxon>
    </lineage>
</organism>
<evidence type="ECO:0000313" key="2">
    <source>
        <dbReference type="Proteomes" id="UP001303046"/>
    </source>
</evidence>
<accession>A0ABR1EPK9</accession>
<sequence>MSDILDRLIQYRDETTRDEQVSFRSGRSTIDHVFIVRSVTAVLEASTVSTFGLRSRFRLSSPRSSSQCASRRWSSRKIDDMNRETTAAVRTLAGCTTPFGGESGATRGRGETLSVQLCGR</sequence>
<keyword evidence="2" id="KW-1185">Reference proteome</keyword>
<reference evidence="1 2" key="1">
    <citation type="submission" date="2023-08" db="EMBL/GenBank/DDBJ databases">
        <title>A Necator americanus chromosomal reference genome.</title>
        <authorList>
            <person name="Ilik V."/>
            <person name="Petrzelkova K.J."/>
            <person name="Pardy F."/>
            <person name="Fuh T."/>
            <person name="Niatou-Singa F.S."/>
            <person name="Gouil Q."/>
            <person name="Baker L."/>
            <person name="Ritchie M.E."/>
            <person name="Jex A.R."/>
            <person name="Gazzola D."/>
            <person name="Li H."/>
            <person name="Toshio Fujiwara R."/>
            <person name="Zhan B."/>
            <person name="Aroian R.V."/>
            <person name="Pafco B."/>
            <person name="Schwarz E.M."/>
        </authorList>
    </citation>
    <scope>NUCLEOTIDE SEQUENCE [LARGE SCALE GENOMIC DNA]</scope>
    <source>
        <strain evidence="1 2">Aroian</strain>
        <tissue evidence="1">Whole animal</tissue>
    </source>
</reference>
<proteinExistence type="predicted"/>
<evidence type="ECO:0000313" key="1">
    <source>
        <dbReference type="EMBL" id="KAK6764573.1"/>
    </source>
</evidence>